<keyword evidence="1" id="KW-0732">Signal</keyword>
<feature type="chain" id="PRO_5017822238" description="Outer membrane protein assembly factor BamE" evidence="1">
    <location>
        <begin position="24"/>
        <end position="110"/>
    </location>
</feature>
<keyword evidence="3" id="KW-1185">Reference proteome</keyword>
<accession>A0A3E1NT48</accession>
<evidence type="ECO:0000313" key="2">
    <source>
        <dbReference type="EMBL" id="RFM31090.1"/>
    </source>
</evidence>
<evidence type="ECO:0000256" key="1">
    <source>
        <dbReference type="SAM" id="SignalP"/>
    </source>
</evidence>
<dbReference type="AlphaFoldDB" id="A0A3E1NT48"/>
<sequence>MNKILFSLLFALTVFTCSCTVQKQSKFTTDRVKPGMTKEAVIALYGKPYKESTFTDSNQVVHENLYYKEHIWMRNWYEINNILHFENAILKSLEQGDEHLVDKEREVVVK</sequence>
<name>A0A3E1NT48_9BACT</name>
<gene>
    <name evidence="2" type="ORF">DXN04_30070</name>
</gene>
<protein>
    <recommendedName>
        <fullName evidence="4">Outer membrane protein assembly factor BamE</fullName>
    </recommendedName>
</protein>
<dbReference type="OrthoDB" id="1453008at2"/>
<comment type="caution">
    <text evidence="2">The sequence shown here is derived from an EMBL/GenBank/DDBJ whole genome shotgun (WGS) entry which is preliminary data.</text>
</comment>
<dbReference type="PROSITE" id="PS51257">
    <property type="entry name" value="PROKAR_LIPOPROTEIN"/>
    <property type="match status" value="1"/>
</dbReference>
<feature type="signal peptide" evidence="1">
    <location>
        <begin position="1"/>
        <end position="23"/>
    </location>
</feature>
<evidence type="ECO:0000313" key="3">
    <source>
        <dbReference type="Proteomes" id="UP000261174"/>
    </source>
</evidence>
<dbReference type="Proteomes" id="UP000261174">
    <property type="component" value="Unassembled WGS sequence"/>
</dbReference>
<organism evidence="2 3">
    <name type="scientific">Chitinophaga silvisoli</name>
    <dbReference type="NCBI Taxonomy" id="2291814"/>
    <lineage>
        <taxon>Bacteria</taxon>
        <taxon>Pseudomonadati</taxon>
        <taxon>Bacteroidota</taxon>
        <taxon>Chitinophagia</taxon>
        <taxon>Chitinophagales</taxon>
        <taxon>Chitinophagaceae</taxon>
        <taxon>Chitinophaga</taxon>
    </lineage>
</organism>
<dbReference type="RefSeq" id="WP_116857125.1">
    <property type="nucleotide sequence ID" value="NZ_QTJV01000016.1"/>
</dbReference>
<reference evidence="2 3" key="1">
    <citation type="submission" date="2018-08" db="EMBL/GenBank/DDBJ databases">
        <title>Chitinophaga sp. K20C18050901, a novel bacterium isolated from forest soil.</title>
        <authorList>
            <person name="Wang C."/>
        </authorList>
    </citation>
    <scope>NUCLEOTIDE SEQUENCE [LARGE SCALE GENOMIC DNA]</scope>
    <source>
        <strain evidence="2 3">K20C18050901</strain>
    </source>
</reference>
<evidence type="ECO:0008006" key="4">
    <source>
        <dbReference type="Google" id="ProtNLM"/>
    </source>
</evidence>
<dbReference type="EMBL" id="QTJV01000016">
    <property type="protein sequence ID" value="RFM31090.1"/>
    <property type="molecule type" value="Genomic_DNA"/>
</dbReference>
<proteinExistence type="predicted"/>